<evidence type="ECO:0000313" key="1">
    <source>
        <dbReference type="EMBL" id="SNS07225.1"/>
    </source>
</evidence>
<evidence type="ECO:0000313" key="2">
    <source>
        <dbReference type="Proteomes" id="UP000198432"/>
    </source>
</evidence>
<name>A0A239BGN0_9BACT</name>
<reference evidence="2" key="1">
    <citation type="submission" date="2017-06" db="EMBL/GenBank/DDBJ databases">
        <authorList>
            <person name="Varghese N."/>
            <person name="Submissions S."/>
        </authorList>
    </citation>
    <scope>NUCLEOTIDE SEQUENCE [LARGE SCALE GENOMIC DNA]</scope>
    <source>
        <strain evidence="2">NKM1</strain>
    </source>
</reference>
<dbReference type="AlphaFoldDB" id="A0A239BGN0"/>
<dbReference type="EMBL" id="FZOQ01000001">
    <property type="protein sequence ID" value="SNS07225.1"/>
    <property type="molecule type" value="Genomic_DNA"/>
</dbReference>
<dbReference type="Proteomes" id="UP000198432">
    <property type="component" value="Unassembled WGS sequence"/>
</dbReference>
<organism evidence="1 2">
    <name type="scientific">Pontibacter ummariensis</name>
    <dbReference type="NCBI Taxonomy" id="1610492"/>
    <lineage>
        <taxon>Bacteria</taxon>
        <taxon>Pseudomonadati</taxon>
        <taxon>Bacteroidota</taxon>
        <taxon>Cytophagia</taxon>
        <taxon>Cytophagales</taxon>
        <taxon>Hymenobacteraceae</taxon>
        <taxon>Pontibacter</taxon>
    </lineage>
</organism>
<sequence>MIPPSPEYSPLISRVTRTCTTTETGTAFALNPISTRLIITRLLHRSHMLQHSLQLVKKAVGEGILLDYFIYPGHPRNVRGKDRADLMRKVTQYFEDNL</sequence>
<keyword evidence="2" id="KW-1185">Reference proteome</keyword>
<protein>
    <submittedName>
        <fullName evidence="1">Uncharacterized protein</fullName>
    </submittedName>
</protein>
<proteinExistence type="predicted"/>
<accession>A0A239BGN0</accession>
<gene>
    <name evidence="1" type="ORF">SAMN06296052_101401</name>
</gene>